<dbReference type="GeneID" id="41983591"/>
<dbReference type="GO" id="GO:0005886">
    <property type="term" value="C:plasma membrane"/>
    <property type="evidence" value="ECO:0007669"/>
    <property type="project" value="TreeGrafter"/>
</dbReference>
<feature type="transmembrane region" description="Helical" evidence="8">
    <location>
        <begin position="103"/>
        <end position="122"/>
    </location>
</feature>
<feature type="transmembrane region" description="Helical" evidence="8">
    <location>
        <begin position="63"/>
        <end position="83"/>
    </location>
</feature>
<evidence type="ECO:0000256" key="7">
    <source>
        <dbReference type="SAM" id="MobiDB-lite"/>
    </source>
</evidence>
<dbReference type="AlphaFoldDB" id="A0A8H8R4E4"/>
<organism evidence="9 10">
    <name type="scientific">Lachnellula hyalina</name>
    <dbReference type="NCBI Taxonomy" id="1316788"/>
    <lineage>
        <taxon>Eukaryota</taxon>
        <taxon>Fungi</taxon>
        <taxon>Dikarya</taxon>
        <taxon>Ascomycota</taxon>
        <taxon>Pezizomycotina</taxon>
        <taxon>Leotiomycetes</taxon>
        <taxon>Helotiales</taxon>
        <taxon>Lachnaceae</taxon>
        <taxon>Lachnellula</taxon>
    </lineage>
</organism>
<feature type="transmembrane region" description="Helical" evidence="8">
    <location>
        <begin position="442"/>
        <end position="464"/>
    </location>
</feature>
<feature type="transmembrane region" description="Helical" evidence="8">
    <location>
        <begin position="267"/>
        <end position="285"/>
    </location>
</feature>
<evidence type="ECO:0000256" key="5">
    <source>
        <dbReference type="ARBA" id="ARBA00023136"/>
    </source>
</evidence>
<feature type="transmembrane region" description="Helical" evidence="8">
    <location>
        <begin position="208"/>
        <end position="227"/>
    </location>
</feature>
<keyword evidence="3 8" id="KW-0812">Transmembrane</keyword>
<feature type="transmembrane region" description="Helical" evidence="8">
    <location>
        <begin position="649"/>
        <end position="674"/>
    </location>
</feature>
<feature type="transmembrane region" description="Helical" evidence="8">
    <location>
        <begin position="23"/>
        <end position="43"/>
    </location>
</feature>
<dbReference type="PANTHER" id="PTHR46154:SF3">
    <property type="entry name" value="DUR32P"/>
    <property type="match status" value="1"/>
</dbReference>
<evidence type="ECO:0000256" key="1">
    <source>
        <dbReference type="ARBA" id="ARBA00004141"/>
    </source>
</evidence>
<accession>A0A8H8R4E4</accession>
<feature type="transmembrane region" description="Helical" evidence="8">
    <location>
        <begin position="171"/>
        <end position="196"/>
    </location>
</feature>
<evidence type="ECO:0000256" key="3">
    <source>
        <dbReference type="ARBA" id="ARBA00022692"/>
    </source>
</evidence>
<dbReference type="OrthoDB" id="6132759at2759"/>
<dbReference type="RefSeq" id="XP_031006073.1">
    <property type="nucleotide sequence ID" value="XM_031148364.1"/>
</dbReference>
<evidence type="ECO:0000313" key="9">
    <source>
        <dbReference type="EMBL" id="TVY27285.1"/>
    </source>
</evidence>
<dbReference type="Pfam" id="PF00474">
    <property type="entry name" value="SSF"/>
    <property type="match status" value="1"/>
</dbReference>
<dbReference type="EMBL" id="QGMH01000051">
    <property type="protein sequence ID" value="TVY27285.1"/>
    <property type="molecule type" value="Genomic_DNA"/>
</dbReference>
<reference evidence="9 10" key="1">
    <citation type="submission" date="2018-05" db="EMBL/GenBank/DDBJ databases">
        <title>Genome sequencing and assembly of the regulated plant pathogen Lachnellula willkommii and related sister species for the development of diagnostic species identification markers.</title>
        <authorList>
            <person name="Giroux E."/>
            <person name="Bilodeau G."/>
        </authorList>
    </citation>
    <scope>NUCLEOTIDE SEQUENCE [LARGE SCALE GENOMIC DNA]</scope>
    <source>
        <strain evidence="9 10">CBS 185.66</strain>
    </source>
</reference>
<feature type="transmembrane region" description="Helical" evidence="8">
    <location>
        <begin position="509"/>
        <end position="530"/>
    </location>
</feature>
<feature type="transmembrane region" description="Helical" evidence="8">
    <location>
        <begin position="615"/>
        <end position="637"/>
    </location>
</feature>
<keyword evidence="5 8" id="KW-0472">Membrane</keyword>
<keyword evidence="4 8" id="KW-1133">Transmembrane helix</keyword>
<evidence type="ECO:0000256" key="4">
    <source>
        <dbReference type="ARBA" id="ARBA00022989"/>
    </source>
</evidence>
<feature type="transmembrane region" description="Helical" evidence="8">
    <location>
        <begin position="414"/>
        <end position="436"/>
    </location>
</feature>
<evidence type="ECO:0000313" key="10">
    <source>
        <dbReference type="Proteomes" id="UP000431533"/>
    </source>
</evidence>
<feature type="compositionally biased region" description="Low complexity" evidence="7">
    <location>
        <begin position="554"/>
        <end position="565"/>
    </location>
</feature>
<dbReference type="Gene3D" id="1.20.1730.10">
    <property type="entry name" value="Sodium/glucose cotransporter"/>
    <property type="match status" value="1"/>
</dbReference>
<feature type="transmembrane region" description="Helical" evidence="8">
    <location>
        <begin position="143"/>
        <end position="165"/>
    </location>
</feature>
<dbReference type="InterPro" id="IPR038377">
    <property type="entry name" value="Na/Glc_symporter_sf"/>
</dbReference>
<evidence type="ECO:0000256" key="6">
    <source>
        <dbReference type="RuleBase" id="RU362091"/>
    </source>
</evidence>
<keyword evidence="10" id="KW-1185">Reference proteome</keyword>
<dbReference type="PANTHER" id="PTHR46154">
    <property type="match status" value="1"/>
</dbReference>
<dbReference type="GO" id="GO:0015204">
    <property type="term" value="F:urea transmembrane transporter activity"/>
    <property type="evidence" value="ECO:0007669"/>
    <property type="project" value="InterPro"/>
</dbReference>
<evidence type="ECO:0000256" key="2">
    <source>
        <dbReference type="ARBA" id="ARBA00006434"/>
    </source>
</evidence>
<feature type="region of interest" description="Disordered" evidence="7">
    <location>
        <begin position="547"/>
        <end position="568"/>
    </location>
</feature>
<dbReference type="CDD" id="cd11476">
    <property type="entry name" value="SLC5sbd_DUR3"/>
    <property type="match status" value="1"/>
</dbReference>
<dbReference type="InterPro" id="IPR001734">
    <property type="entry name" value="Na/solute_symporter"/>
</dbReference>
<proteinExistence type="inferred from homology"/>
<comment type="subcellular location">
    <subcellularLocation>
        <location evidence="1">Membrane</location>
        <topology evidence="1">Multi-pass membrane protein</topology>
    </subcellularLocation>
</comment>
<feature type="transmembrane region" description="Helical" evidence="8">
    <location>
        <begin position="471"/>
        <end position="489"/>
    </location>
</feature>
<evidence type="ECO:0000256" key="8">
    <source>
        <dbReference type="SAM" id="Phobius"/>
    </source>
</evidence>
<name>A0A8H8R4E4_9HELO</name>
<feature type="transmembrane region" description="Helical" evidence="8">
    <location>
        <begin position="305"/>
        <end position="330"/>
    </location>
</feature>
<sequence length="699" mass="75837">MSLVRRILTLGNVTEGVSLLSQATGYGMVIGLSVIFAGIILLATRVQKLYLQEDSGKSEMFMVANRSVGTGLTASAVFSSWMWINETVFSSVMGYNYGIAGPFWFAAGCAFQIALMAVLGVLAKLRVPYAHTSLEIIQMRYGVWGHIVFAILNIINNVFGCASMILTGSQLIVGISGMHMVAATILLPFGVVLYTAVGGLKATFITDYLHTCIALILIIWFTVAVLVSDVVGGVHGLYDKVLAIEGAGQYHIVGNYKGSLLTFRSKGAFMFGVLHCFGNLSLMTMDTGFWQKSFASQVNSTVPSYNIASIAIFAVPWGLGTVFGLTARVIETLPIFPTYPHPFTAAQVGAGYVEPYTLYAILGTGGAVGMLLALFMSVTSTVSSSSIAVSSILSFDLYRTYINPKATDSQVVRISHYGVVFHGVFITGIALALSYGGANMTWLGYVQPIITSPAVFPTFFALMWTGQTTKAAVISPILGLATGIIIWLTTAKSIYGTISLDTTVKQAPALYGAIGSLFSPILYSLIVSYAKPKTFDWREFLRVDTLKDDDSSSDTDTTASPGTSTPVLGVLSSDDEKAGYKSPVTISTQCRSIKDLSLDELEHPFDKETVADLKVWLKIAWAFLIFVMAVTLLLWPVPLYRNYIFTRSFYTGWIVVAIFWQFLAVFAVIIYPIYDGWDAISKSAVGIYRSLSKRKIDGR</sequence>
<comment type="caution">
    <text evidence="9">The sequence shown here is derived from an EMBL/GenBank/DDBJ whole genome shotgun (WGS) entry which is preliminary data.</text>
</comment>
<gene>
    <name evidence="9" type="primary">DUR3_1</name>
    <name evidence="9" type="ORF">LHYA1_G003393</name>
</gene>
<comment type="similarity">
    <text evidence="2 6">Belongs to the sodium:solute symporter (SSF) (TC 2.A.21) family.</text>
</comment>
<dbReference type="InterPro" id="IPR031155">
    <property type="entry name" value="DUR"/>
</dbReference>
<feature type="transmembrane region" description="Helical" evidence="8">
    <location>
        <begin position="367"/>
        <end position="393"/>
    </location>
</feature>
<protein>
    <submittedName>
        <fullName evidence="9">Urea active transporter</fullName>
    </submittedName>
</protein>
<dbReference type="PROSITE" id="PS50283">
    <property type="entry name" value="NA_SOLUT_SYMP_3"/>
    <property type="match status" value="1"/>
</dbReference>
<dbReference type="Proteomes" id="UP000431533">
    <property type="component" value="Unassembled WGS sequence"/>
</dbReference>